<feature type="compositionally biased region" description="Polar residues" evidence="1">
    <location>
        <begin position="41"/>
        <end position="51"/>
    </location>
</feature>
<evidence type="ECO:0000256" key="1">
    <source>
        <dbReference type="SAM" id="MobiDB-lite"/>
    </source>
</evidence>
<dbReference type="EMBL" id="CAADFW010000001">
    <property type="protein sequence ID" value="VFK51533.1"/>
    <property type="molecule type" value="Genomic_DNA"/>
</dbReference>
<feature type="compositionally biased region" description="Low complexity" evidence="1">
    <location>
        <begin position="136"/>
        <end position="148"/>
    </location>
</feature>
<accession>A0A450ZCM6</accession>
<evidence type="ECO:0000313" key="2">
    <source>
        <dbReference type="EMBL" id="VFK51533.1"/>
    </source>
</evidence>
<protein>
    <submittedName>
        <fullName evidence="2">Uncharacterized protein</fullName>
    </submittedName>
</protein>
<sequence length="262" mass="29639">MRITGRFFTYWKTRFFQYERQHRTDKETGPSYPVPPRTHESPTICSSAHTVTSSPSTSATGRSSGRRPCRSPDTRSSRSCSRTVGSSVLPVDACSRSIRETAPSCGATACREWEVEWSSYRRSAATTPRWSSPCLSRSARTTTGTGLRTRPRPRRVDRSTGLLQAVALRQILPLRLWILFSTPRGGISRSVLGAMTNSRFADTINKHVRNNMYSLIFFFCCEATLSERSLGKSVGSLRMRSVRRFEITETFLKEHQPWPSSR</sequence>
<dbReference type="AlphaFoldDB" id="A0A450ZCM6"/>
<name>A0A450ZCM6_9GAMM</name>
<feature type="compositionally biased region" description="Low complexity" evidence="1">
    <location>
        <begin position="52"/>
        <end position="63"/>
    </location>
</feature>
<gene>
    <name evidence="2" type="ORF">BECKTC1821F_GA0114240_1001128</name>
</gene>
<feature type="region of interest" description="Disordered" evidence="1">
    <location>
        <begin position="22"/>
        <end position="83"/>
    </location>
</feature>
<reference evidence="2" key="1">
    <citation type="submission" date="2019-02" db="EMBL/GenBank/DDBJ databases">
        <authorList>
            <person name="Gruber-Vodicka R. H."/>
            <person name="Seah K. B. B."/>
        </authorList>
    </citation>
    <scope>NUCLEOTIDE SEQUENCE</scope>
    <source>
        <strain evidence="2">BECK_BZ126</strain>
    </source>
</reference>
<proteinExistence type="predicted"/>
<organism evidence="2">
    <name type="scientific">Candidatus Kentrum sp. TC</name>
    <dbReference type="NCBI Taxonomy" id="2126339"/>
    <lineage>
        <taxon>Bacteria</taxon>
        <taxon>Pseudomonadati</taxon>
        <taxon>Pseudomonadota</taxon>
        <taxon>Gammaproteobacteria</taxon>
        <taxon>Candidatus Kentrum</taxon>
    </lineage>
</organism>
<feature type="region of interest" description="Disordered" evidence="1">
    <location>
        <begin position="132"/>
        <end position="154"/>
    </location>
</feature>